<dbReference type="Pfam" id="PF11241">
    <property type="entry name" value="DUF3043"/>
    <property type="match status" value="1"/>
</dbReference>
<keyword evidence="4" id="KW-1185">Reference proteome</keyword>
<feature type="transmembrane region" description="Helical" evidence="2">
    <location>
        <begin position="119"/>
        <end position="143"/>
    </location>
</feature>
<feature type="transmembrane region" description="Helical" evidence="2">
    <location>
        <begin position="94"/>
        <end position="113"/>
    </location>
</feature>
<proteinExistence type="predicted"/>
<dbReference type="Proteomes" id="UP000704762">
    <property type="component" value="Unassembled WGS sequence"/>
</dbReference>
<organism evidence="3 4">
    <name type="scientific">Microlunatus panaciterrae</name>
    <dbReference type="NCBI Taxonomy" id="400768"/>
    <lineage>
        <taxon>Bacteria</taxon>
        <taxon>Bacillati</taxon>
        <taxon>Actinomycetota</taxon>
        <taxon>Actinomycetes</taxon>
        <taxon>Propionibacteriales</taxon>
        <taxon>Propionibacteriaceae</taxon>
        <taxon>Microlunatus</taxon>
    </lineage>
</organism>
<gene>
    <name evidence="3" type="ORF">JOE57_003034</name>
</gene>
<keyword evidence="2" id="KW-0472">Membrane</keyword>
<keyword evidence="2" id="KW-1133">Transmembrane helix</keyword>
<evidence type="ECO:0000313" key="3">
    <source>
        <dbReference type="EMBL" id="MBM7800113.1"/>
    </source>
</evidence>
<protein>
    <recommendedName>
        <fullName evidence="5">DUF3043 domain-containing protein</fullName>
    </recommendedName>
</protein>
<dbReference type="RefSeq" id="WP_204919321.1">
    <property type="nucleotide sequence ID" value="NZ_BAAAQP010000003.1"/>
</dbReference>
<keyword evidence="2" id="KW-0812">Transmembrane</keyword>
<dbReference type="EMBL" id="JAFBCF010000001">
    <property type="protein sequence ID" value="MBM7800113.1"/>
    <property type="molecule type" value="Genomic_DNA"/>
</dbReference>
<feature type="compositionally biased region" description="Basic and acidic residues" evidence="1">
    <location>
        <begin position="32"/>
        <end position="45"/>
    </location>
</feature>
<comment type="caution">
    <text evidence="3">The sequence shown here is derived from an EMBL/GenBank/DDBJ whole genome shotgun (WGS) entry which is preliminary data.</text>
</comment>
<evidence type="ECO:0000256" key="2">
    <source>
        <dbReference type="SAM" id="Phobius"/>
    </source>
</evidence>
<name>A0ABS2RM72_9ACTN</name>
<evidence type="ECO:0000313" key="4">
    <source>
        <dbReference type="Proteomes" id="UP000704762"/>
    </source>
</evidence>
<reference evidence="3 4" key="1">
    <citation type="submission" date="2021-01" db="EMBL/GenBank/DDBJ databases">
        <title>Sequencing the genomes of 1000 actinobacteria strains.</title>
        <authorList>
            <person name="Klenk H.-P."/>
        </authorList>
    </citation>
    <scope>NUCLEOTIDE SEQUENCE [LARGE SCALE GENOMIC DNA]</scope>
    <source>
        <strain evidence="3 4">DSM 18662</strain>
    </source>
</reference>
<feature type="compositionally biased region" description="Basic and acidic residues" evidence="1">
    <location>
        <begin position="54"/>
        <end position="72"/>
    </location>
</feature>
<accession>A0ABS2RM72</accession>
<sequence>MAFFRRNNNEVADPEPSEPTMDSTVAGRAKKDRPTPTRKEAEALRRQRLHRQLTKKEARAENARAARTDRMRAMQARDATPEKALMRDYVDSRFNIGEFLLPSLVVILALTFLNSVLPALTFISTILMYLFILLVMFDGFLMWRGFKKVLAERQPRAQTKGLLFYGMNRAIQIRRFRVPPPRIKRGESF</sequence>
<evidence type="ECO:0000256" key="1">
    <source>
        <dbReference type="SAM" id="MobiDB-lite"/>
    </source>
</evidence>
<feature type="region of interest" description="Disordered" evidence="1">
    <location>
        <begin position="1"/>
        <end position="77"/>
    </location>
</feature>
<evidence type="ECO:0008006" key="5">
    <source>
        <dbReference type="Google" id="ProtNLM"/>
    </source>
</evidence>
<dbReference type="InterPro" id="IPR021403">
    <property type="entry name" value="DUF3043"/>
</dbReference>